<dbReference type="Proteomes" id="UP000184253">
    <property type="component" value="Unassembled WGS sequence"/>
</dbReference>
<name>A0ABD7M9D4_MICLU</name>
<dbReference type="SUPFAM" id="SSF53335">
    <property type="entry name" value="S-adenosyl-L-methionine-dependent methyltransferases"/>
    <property type="match status" value="1"/>
</dbReference>
<dbReference type="Pfam" id="PF00891">
    <property type="entry name" value="Methyltransf_2"/>
    <property type="match status" value="1"/>
</dbReference>
<dbReference type="InterPro" id="IPR001077">
    <property type="entry name" value="COMT_C"/>
</dbReference>
<dbReference type="GO" id="GO:0032259">
    <property type="term" value="P:methylation"/>
    <property type="evidence" value="ECO:0007669"/>
    <property type="project" value="UniProtKB-KW"/>
</dbReference>
<sequence length="340" mass="36491">MTSLQDRDTVIRLIGGYMVSDAIRAAVHLAVFTHLDTTPGMRLEELAARTSAPADHLDRVLNLLRYAGLIEQRESGLHNTRLGTVLVPGKPGSLAAFAENFTSPLFQRAWDHLDTSILTGEAGFDREYHQPVYDYLSQDTGSNTLFNQAMQEEATATAESAAALISIGENETVVDIGGGDGTFLTTVLQTAPTATGIVFDSPAGIAAAENVIARAGLTERCASMAGDFFASIPPDGTTYIIKSVLQDWDDEHALALLSTCKEQIPDGARLIIIGNFLPDVYTDEAAVGYLTDVCMLVISGGRERTLADLTALLDRAGFNTAELRHQRLGPLTAVELGPRR</sequence>
<reference evidence="6 7" key="1">
    <citation type="submission" date="2016-11" db="EMBL/GenBank/DDBJ databases">
        <authorList>
            <person name="Varghese N."/>
            <person name="Submissions S."/>
        </authorList>
    </citation>
    <scope>NUCLEOTIDE SEQUENCE [LARGE SCALE GENOMIC DNA]</scope>
    <source>
        <strain evidence="6 7">VTM4R57</strain>
    </source>
</reference>
<dbReference type="Pfam" id="PF08100">
    <property type="entry name" value="Dimerisation"/>
    <property type="match status" value="1"/>
</dbReference>
<evidence type="ECO:0000259" key="5">
    <source>
        <dbReference type="Pfam" id="PF08100"/>
    </source>
</evidence>
<dbReference type="EMBL" id="FRCE01000009">
    <property type="protein sequence ID" value="SHL73727.1"/>
    <property type="molecule type" value="Genomic_DNA"/>
</dbReference>
<dbReference type="Gene3D" id="1.10.287.1350">
    <property type="match status" value="1"/>
</dbReference>
<keyword evidence="1" id="KW-0489">Methyltransferase</keyword>
<dbReference type="RefSeq" id="WP_073117051.1">
    <property type="nucleotide sequence ID" value="NZ_FRCE01000009.1"/>
</dbReference>
<dbReference type="GO" id="GO:0008168">
    <property type="term" value="F:methyltransferase activity"/>
    <property type="evidence" value="ECO:0007669"/>
    <property type="project" value="UniProtKB-KW"/>
</dbReference>
<proteinExistence type="predicted"/>
<evidence type="ECO:0000256" key="3">
    <source>
        <dbReference type="ARBA" id="ARBA00022691"/>
    </source>
</evidence>
<evidence type="ECO:0000259" key="4">
    <source>
        <dbReference type="Pfam" id="PF00891"/>
    </source>
</evidence>
<comment type="caution">
    <text evidence="6">The sequence shown here is derived from an EMBL/GenBank/DDBJ whole genome shotgun (WGS) entry which is preliminary data.</text>
</comment>
<dbReference type="PIRSF" id="PIRSF005739">
    <property type="entry name" value="O-mtase"/>
    <property type="match status" value="1"/>
</dbReference>
<dbReference type="Gene3D" id="3.40.50.150">
    <property type="entry name" value="Vaccinia Virus protein VP39"/>
    <property type="match status" value="1"/>
</dbReference>
<dbReference type="InterPro" id="IPR036388">
    <property type="entry name" value="WH-like_DNA-bd_sf"/>
</dbReference>
<keyword evidence="2" id="KW-0808">Transferase</keyword>
<dbReference type="InterPro" id="IPR036390">
    <property type="entry name" value="WH_DNA-bd_sf"/>
</dbReference>
<evidence type="ECO:0000313" key="7">
    <source>
        <dbReference type="Proteomes" id="UP000184253"/>
    </source>
</evidence>
<dbReference type="AlphaFoldDB" id="A0ABD7M9D4"/>
<accession>A0ABD7M9D4</accession>
<evidence type="ECO:0000256" key="1">
    <source>
        <dbReference type="ARBA" id="ARBA00022603"/>
    </source>
</evidence>
<protein>
    <submittedName>
        <fullName evidence="6">Dimerisation domain-containing protein</fullName>
    </submittedName>
</protein>
<dbReference type="InterPro" id="IPR016461">
    <property type="entry name" value="COMT-like"/>
</dbReference>
<dbReference type="PROSITE" id="PS51683">
    <property type="entry name" value="SAM_OMT_II"/>
    <property type="match status" value="1"/>
</dbReference>
<keyword evidence="3" id="KW-0949">S-adenosyl-L-methionine</keyword>
<evidence type="ECO:0000313" key="6">
    <source>
        <dbReference type="EMBL" id="SHL73727.1"/>
    </source>
</evidence>
<feature type="domain" description="O-methyltransferase dimerisation" evidence="5">
    <location>
        <begin position="12"/>
        <end position="87"/>
    </location>
</feature>
<gene>
    <name evidence="6" type="ORF">SAMN04487849_109109</name>
</gene>
<dbReference type="InterPro" id="IPR029063">
    <property type="entry name" value="SAM-dependent_MTases_sf"/>
</dbReference>
<feature type="domain" description="O-methyltransferase C-terminal" evidence="4">
    <location>
        <begin position="110"/>
        <end position="319"/>
    </location>
</feature>
<dbReference type="SUPFAM" id="SSF46785">
    <property type="entry name" value="Winged helix' DNA-binding domain"/>
    <property type="match status" value="1"/>
</dbReference>
<dbReference type="PANTHER" id="PTHR43712">
    <property type="entry name" value="PUTATIVE (AFU_ORTHOLOGUE AFUA_4G14580)-RELATED"/>
    <property type="match status" value="1"/>
</dbReference>
<dbReference type="PANTHER" id="PTHR43712:SF2">
    <property type="entry name" value="O-METHYLTRANSFERASE CICE"/>
    <property type="match status" value="1"/>
</dbReference>
<dbReference type="Gene3D" id="1.10.10.10">
    <property type="entry name" value="Winged helix-like DNA-binding domain superfamily/Winged helix DNA-binding domain"/>
    <property type="match status" value="1"/>
</dbReference>
<dbReference type="InterPro" id="IPR012967">
    <property type="entry name" value="COMT_dimerisation"/>
</dbReference>
<evidence type="ECO:0000256" key="2">
    <source>
        <dbReference type="ARBA" id="ARBA00022679"/>
    </source>
</evidence>
<organism evidence="6 7">
    <name type="scientific">Micrococcus luteus</name>
    <name type="common">Micrococcus lysodeikticus</name>
    <dbReference type="NCBI Taxonomy" id="1270"/>
    <lineage>
        <taxon>Bacteria</taxon>
        <taxon>Bacillati</taxon>
        <taxon>Actinomycetota</taxon>
        <taxon>Actinomycetes</taxon>
        <taxon>Micrococcales</taxon>
        <taxon>Micrococcaceae</taxon>
        <taxon>Micrococcus</taxon>
    </lineage>
</organism>